<comment type="caution">
    <text evidence="3">The sequence shown here is derived from an EMBL/GenBank/DDBJ whole genome shotgun (WGS) entry which is preliminary data.</text>
</comment>
<feature type="signal peptide" evidence="2">
    <location>
        <begin position="1"/>
        <end position="19"/>
    </location>
</feature>
<keyword evidence="2" id="KW-0732">Signal</keyword>
<gene>
    <name evidence="3" type="ORF">CAMP_LOCUS15479</name>
</gene>
<organism evidence="3 4">
    <name type="scientific">Caenorhabditis angaria</name>
    <dbReference type="NCBI Taxonomy" id="860376"/>
    <lineage>
        <taxon>Eukaryota</taxon>
        <taxon>Metazoa</taxon>
        <taxon>Ecdysozoa</taxon>
        <taxon>Nematoda</taxon>
        <taxon>Chromadorea</taxon>
        <taxon>Rhabditida</taxon>
        <taxon>Rhabditina</taxon>
        <taxon>Rhabditomorpha</taxon>
        <taxon>Rhabditoidea</taxon>
        <taxon>Rhabditidae</taxon>
        <taxon>Peloderinae</taxon>
        <taxon>Caenorhabditis</taxon>
    </lineage>
</organism>
<evidence type="ECO:0000256" key="1">
    <source>
        <dbReference type="SAM" id="MobiDB-lite"/>
    </source>
</evidence>
<protein>
    <submittedName>
        <fullName evidence="3">Uncharacterized protein</fullName>
    </submittedName>
</protein>
<keyword evidence="4" id="KW-1185">Reference proteome</keyword>
<reference evidence="3" key="1">
    <citation type="submission" date="2022-11" db="EMBL/GenBank/DDBJ databases">
        <authorList>
            <person name="Kikuchi T."/>
        </authorList>
    </citation>
    <scope>NUCLEOTIDE SEQUENCE</scope>
    <source>
        <strain evidence="3">PS1010</strain>
    </source>
</reference>
<evidence type="ECO:0000313" key="3">
    <source>
        <dbReference type="EMBL" id="CAI5452842.1"/>
    </source>
</evidence>
<proteinExistence type="predicted"/>
<dbReference type="Proteomes" id="UP001152747">
    <property type="component" value="Unassembled WGS sequence"/>
</dbReference>
<accession>A0A9P1IZ90</accession>
<feature type="chain" id="PRO_5040314037" evidence="2">
    <location>
        <begin position="20"/>
        <end position="108"/>
    </location>
</feature>
<name>A0A9P1IZ90_9PELO</name>
<evidence type="ECO:0000313" key="4">
    <source>
        <dbReference type="Proteomes" id="UP001152747"/>
    </source>
</evidence>
<sequence length="108" mass="12055">MVIFLLLFFLFNNFNLLQGYSNFPKIGSQGKHHYQDDYVDEILEEFETGKAPTTPKKWRPGTTSTPPPTTFSTVTQPPTSVPESASSSADAASDTEIIKKLLEERTVD</sequence>
<feature type="region of interest" description="Disordered" evidence="1">
    <location>
        <begin position="49"/>
        <end position="96"/>
    </location>
</feature>
<dbReference type="EMBL" id="CANHGI010000005">
    <property type="protein sequence ID" value="CAI5452842.1"/>
    <property type="molecule type" value="Genomic_DNA"/>
</dbReference>
<dbReference type="AlphaFoldDB" id="A0A9P1IZ90"/>
<feature type="compositionally biased region" description="Low complexity" evidence="1">
    <location>
        <begin position="60"/>
        <end position="94"/>
    </location>
</feature>
<evidence type="ECO:0000256" key="2">
    <source>
        <dbReference type="SAM" id="SignalP"/>
    </source>
</evidence>